<dbReference type="InterPro" id="IPR014039">
    <property type="entry name" value="Transl_elong_EFTs/EF1B_dimer"/>
</dbReference>
<dbReference type="SUPFAM" id="SSF46934">
    <property type="entry name" value="UBA-like"/>
    <property type="match status" value="1"/>
</dbReference>
<dbReference type="SUPFAM" id="SSF54713">
    <property type="entry name" value="Elongation factor Ts (EF-Ts), dimerisation domain"/>
    <property type="match status" value="2"/>
</dbReference>
<gene>
    <name evidence="14" type="ORF">CHS0354_026819</name>
</gene>
<evidence type="ECO:0000256" key="7">
    <source>
        <dbReference type="ARBA" id="ARBA00022777"/>
    </source>
</evidence>
<comment type="pathway">
    <text evidence="1">Pyrimidine metabolism; CTP biosynthesis via de novo pathway; UDP from UMP (UMPK route): step 1/1.</text>
</comment>
<dbReference type="Pfam" id="PF00696">
    <property type="entry name" value="AA_kinase"/>
    <property type="match status" value="1"/>
</dbReference>
<reference evidence="14" key="3">
    <citation type="submission" date="2023-05" db="EMBL/GenBank/DDBJ databases">
        <authorList>
            <person name="Smith C.H."/>
        </authorList>
    </citation>
    <scope>NUCLEOTIDE SEQUENCE</scope>
    <source>
        <strain evidence="14">CHS0354</strain>
        <tissue evidence="14">Mantle</tissue>
    </source>
</reference>
<evidence type="ECO:0000259" key="13">
    <source>
        <dbReference type="Pfam" id="PF00889"/>
    </source>
</evidence>
<feature type="domain" description="Aspartate/glutamate/uridylate kinase" evidence="12">
    <location>
        <begin position="273"/>
        <end position="481"/>
    </location>
</feature>
<comment type="similarity">
    <text evidence="3">Belongs to the UMP kinase family.</text>
</comment>
<dbReference type="FunFam" id="3.40.1160.10:FF:000001">
    <property type="entry name" value="Uridylate kinase"/>
    <property type="match status" value="1"/>
</dbReference>
<evidence type="ECO:0000256" key="4">
    <source>
        <dbReference type="ARBA" id="ARBA00022679"/>
    </source>
</evidence>
<name>A0AAE0W6K4_9BIVA</name>
<dbReference type="SUPFAM" id="SSF53633">
    <property type="entry name" value="Carbamate kinase-like"/>
    <property type="match status" value="1"/>
</dbReference>
<keyword evidence="15" id="KW-1185">Reference proteome</keyword>
<dbReference type="NCBIfam" id="TIGR00116">
    <property type="entry name" value="tsf"/>
    <property type="match status" value="1"/>
</dbReference>
<dbReference type="GO" id="GO:0033862">
    <property type="term" value="F:UMP kinase activity"/>
    <property type="evidence" value="ECO:0007669"/>
    <property type="project" value="InterPro"/>
</dbReference>
<dbReference type="GO" id="GO:0005739">
    <property type="term" value="C:mitochondrion"/>
    <property type="evidence" value="ECO:0007669"/>
    <property type="project" value="UniProtKB-SubCell"/>
</dbReference>
<dbReference type="Gene3D" id="1.10.8.10">
    <property type="entry name" value="DNA helicase RuvA subunit, C-terminal domain"/>
    <property type="match status" value="1"/>
</dbReference>
<dbReference type="EMBL" id="JAEAOA010001598">
    <property type="protein sequence ID" value="KAK3604018.1"/>
    <property type="molecule type" value="Genomic_DNA"/>
</dbReference>
<dbReference type="CDD" id="cd04254">
    <property type="entry name" value="AAK_UMPK-PyrH-Ec"/>
    <property type="match status" value="1"/>
</dbReference>
<keyword evidence="4" id="KW-0808">Transferase</keyword>
<comment type="similarity">
    <text evidence="2 11">Belongs to the EF-Ts family.</text>
</comment>
<keyword evidence="11" id="KW-0496">Mitochondrion</keyword>
<organism evidence="14 15">
    <name type="scientific">Potamilus streckersoni</name>
    <dbReference type="NCBI Taxonomy" id="2493646"/>
    <lineage>
        <taxon>Eukaryota</taxon>
        <taxon>Metazoa</taxon>
        <taxon>Spiralia</taxon>
        <taxon>Lophotrochozoa</taxon>
        <taxon>Mollusca</taxon>
        <taxon>Bivalvia</taxon>
        <taxon>Autobranchia</taxon>
        <taxon>Heteroconchia</taxon>
        <taxon>Palaeoheterodonta</taxon>
        <taxon>Unionida</taxon>
        <taxon>Unionoidea</taxon>
        <taxon>Unionidae</taxon>
        <taxon>Ambleminae</taxon>
        <taxon>Lampsilini</taxon>
        <taxon>Potamilus</taxon>
    </lineage>
</organism>
<dbReference type="FunFam" id="1.10.286.20:FF:000001">
    <property type="entry name" value="Elongation factor Ts"/>
    <property type="match status" value="1"/>
</dbReference>
<dbReference type="InterPro" id="IPR018101">
    <property type="entry name" value="Transl_elong_Ts_CS"/>
</dbReference>
<keyword evidence="10" id="KW-0665">Pyrimidine biosynthesis</keyword>
<dbReference type="PANTHER" id="PTHR42833">
    <property type="entry name" value="URIDYLATE KINASE"/>
    <property type="match status" value="1"/>
</dbReference>
<dbReference type="PROSITE" id="PS01126">
    <property type="entry name" value="EF_TS_1"/>
    <property type="match status" value="1"/>
</dbReference>
<evidence type="ECO:0000256" key="9">
    <source>
        <dbReference type="ARBA" id="ARBA00022917"/>
    </source>
</evidence>
<dbReference type="InterPro" id="IPR001048">
    <property type="entry name" value="Asp/Glu/Uridylate_kinase"/>
</dbReference>
<dbReference type="Gene3D" id="3.30.479.20">
    <property type="entry name" value="Elongation factor Ts, dimerisation domain"/>
    <property type="match status" value="2"/>
</dbReference>
<dbReference type="AlphaFoldDB" id="A0AAE0W6K4"/>
<evidence type="ECO:0000256" key="6">
    <source>
        <dbReference type="ARBA" id="ARBA00022768"/>
    </source>
</evidence>
<keyword evidence="5" id="KW-0547">Nucleotide-binding</keyword>
<dbReference type="CDD" id="cd14275">
    <property type="entry name" value="UBA_EF-Ts"/>
    <property type="match status" value="1"/>
</dbReference>
<dbReference type="HAMAP" id="MF_00050">
    <property type="entry name" value="EF_Ts"/>
    <property type="match status" value="1"/>
</dbReference>
<reference evidence="14" key="1">
    <citation type="journal article" date="2021" name="Genome Biol. Evol.">
        <title>A High-Quality Reference Genome for a Parasitic Bivalve with Doubly Uniparental Inheritance (Bivalvia: Unionida).</title>
        <authorList>
            <person name="Smith C.H."/>
        </authorList>
    </citation>
    <scope>NUCLEOTIDE SEQUENCE</scope>
    <source>
        <strain evidence="14">CHS0354</strain>
    </source>
</reference>
<evidence type="ECO:0000313" key="15">
    <source>
        <dbReference type="Proteomes" id="UP001195483"/>
    </source>
</evidence>
<dbReference type="GO" id="GO:0003746">
    <property type="term" value="F:translation elongation factor activity"/>
    <property type="evidence" value="ECO:0007669"/>
    <property type="project" value="UniProtKB-UniRule"/>
</dbReference>
<dbReference type="InterPro" id="IPR009060">
    <property type="entry name" value="UBA-like_sf"/>
</dbReference>
<dbReference type="InterPro" id="IPR001816">
    <property type="entry name" value="Transl_elong_EFTs/EF1B"/>
</dbReference>
<feature type="domain" description="Translation elongation factor EFTs/EF1B dimerisation" evidence="13">
    <location>
        <begin position="74"/>
        <end position="265"/>
    </location>
</feature>
<evidence type="ECO:0000256" key="11">
    <source>
        <dbReference type="HAMAP-Rule" id="MF_03135"/>
    </source>
</evidence>
<dbReference type="InterPro" id="IPR015963">
    <property type="entry name" value="Uridylate_kinase_bac"/>
</dbReference>
<dbReference type="PANTHER" id="PTHR42833:SF4">
    <property type="entry name" value="URIDYLATE KINASE PUMPKIN, CHLOROPLASTIC"/>
    <property type="match status" value="1"/>
</dbReference>
<dbReference type="FunFam" id="1.10.8.10:FF:000001">
    <property type="entry name" value="Elongation factor Ts"/>
    <property type="match status" value="1"/>
</dbReference>
<evidence type="ECO:0000256" key="3">
    <source>
        <dbReference type="ARBA" id="ARBA00007614"/>
    </source>
</evidence>
<keyword evidence="8" id="KW-0067">ATP-binding</keyword>
<keyword evidence="6 11" id="KW-0251">Elongation factor</keyword>
<dbReference type="Proteomes" id="UP001195483">
    <property type="component" value="Unassembled WGS sequence"/>
</dbReference>
<protein>
    <recommendedName>
        <fullName evidence="11">Elongation factor Ts, mitochondrial</fullName>
        <shortName evidence="11">EF-Ts</shortName>
        <shortName evidence="11">EF-TsMt</shortName>
    </recommendedName>
</protein>
<evidence type="ECO:0000256" key="10">
    <source>
        <dbReference type="ARBA" id="ARBA00022975"/>
    </source>
</evidence>
<evidence type="ECO:0000256" key="2">
    <source>
        <dbReference type="ARBA" id="ARBA00005532"/>
    </source>
</evidence>
<dbReference type="HAMAP" id="MF_01220_B">
    <property type="entry name" value="PyrH_B"/>
    <property type="match status" value="1"/>
</dbReference>
<accession>A0AAE0W6K4</accession>
<evidence type="ECO:0000259" key="12">
    <source>
        <dbReference type="Pfam" id="PF00696"/>
    </source>
</evidence>
<evidence type="ECO:0000313" key="14">
    <source>
        <dbReference type="EMBL" id="KAK3604018.1"/>
    </source>
</evidence>
<dbReference type="Pfam" id="PF00889">
    <property type="entry name" value="EF_TS"/>
    <property type="match status" value="1"/>
</dbReference>
<keyword evidence="7" id="KW-0418">Kinase</keyword>
<comment type="caution">
    <text evidence="14">The sequence shown here is derived from an EMBL/GenBank/DDBJ whole genome shotgun (WGS) entry which is preliminary data.</text>
</comment>
<dbReference type="NCBIfam" id="TIGR02075">
    <property type="entry name" value="pyrH_bact"/>
    <property type="match status" value="1"/>
</dbReference>
<dbReference type="GO" id="GO:0006225">
    <property type="term" value="P:UDP biosynthetic process"/>
    <property type="evidence" value="ECO:0007669"/>
    <property type="project" value="TreeGrafter"/>
</dbReference>
<dbReference type="Gene3D" id="1.10.286.20">
    <property type="match status" value="1"/>
</dbReference>
<evidence type="ECO:0000256" key="5">
    <source>
        <dbReference type="ARBA" id="ARBA00022741"/>
    </source>
</evidence>
<dbReference type="InterPro" id="IPR036402">
    <property type="entry name" value="EF-Ts_dimer_sf"/>
</dbReference>
<evidence type="ECO:0000256" key="1">
    <source>
        <dbReference type="ARBA" id="ARBA00004791"/>
    </source>
</evidence>
<comment type="subcellular location">
    <subcellularLocation>
        <location evidence="11">Mitochondrion</location>
    </subcellularLocation>
</comment>
<keyword evidence="9 11" id="KW-0648">Protein biosynthesis</keyword>
<evidence type="ECO:0000256" key="8">
    <source>
        <dbReference type="ARBA" id="ARBA00022840"/>
    </source>
</evidence>
<proteinExistence type="inferred from homology"/>
<dbReference type="Gene3D" id="3.40.1160.10">
    <property type="entry name" value="Acetylglutamate kinase-like"/>
    <property type="match status" value="1"/>
</dbReference>
<dbReference type="GO" id="GO:0005524">
    <property type="term" value="F:ATP binding"/>
    <property type="evidence" value="ECO:0007669"/>
    <property type="project" value="UniProtKB-KW"/>
</dbReference>
<reference evidence="14" key="2">
    <citation type="journal article" date="2021" name="Genome Biol. Evol.">
        <title>Developing a high-quality reference genome for a parasitic bivalve with doubly uniparental inheritance (Bivalvia: Unionida).</title>
        <authorList>
            <person name="Smith C.H."/>
        </authorList>
    </citation>
    <scope>NUCLEOTIDE SEQUENCE</scope>
    <source>
        <strain evidence="14">CHS0354</strain>
        <tissue evidence="14">Mantle</tissue>
    </source>
</reference>
<sequence length="506" mass="55192">MAYSAQSVKELREKTGAGIMDCKKALEEASGDMEAALDWLRKKGQIVAEKKSSREAKEGLIAMYKDSSGKKTGMIRLNCETDFVARNENFTALLNKLGQYLLASDGKDFLNYKTPEGTISEIVSGAISSLGENLILSDYFLHTQGEKSTVGTYIHTNGKIGALVDIASSSGTSGAIEELAKDLSMHISASTVAAIEESAIPAAVLEKERTFLTEQAKESGKPADIIAKMIDGRISKFKKEICLMEQPFIKNPDVTIKQHVVAVGKANNCTLTRILLKLSGEYLGGESGRGFDKQIIENLTDQIIEIHNTGTDVAIVVGGGNIFRGARSAGLDMERVTADQIGMLATVMNGLCLQDALERKDKKVRLMSAIDIPSFAESYIKRRAVRHLEKGRIIIFAAGTGNPYFSTDTAAALRAAEIKAEIIIKGTLVDGIYDKDPNKYDDAVKYDELTYTEVLVKELNVMDSTAISFCRDNKIPLYVLNLKQQSSLYNFLQGEHHGTLVYNAAT</sequence>
<dbReference type="InterPro" id="IPR036393">
    <property type="entry name" value="AceGlu_kinase-like_sf"/>
</dbReference>
<comment type="function">
    <text evidence="11">Associates with the EF-Tu.GDP complex and induces the exchange of GDP to GTP. It remains bound to the aminoacyl-tRNA.EF-Tu.GTP complex up to the GTP hydrolysis stage on the ribosome.</text>
</comment>